<evidence type="ECO:0000313" key="1">
    <source>
        <dbReference type="EMBL" id="GAH27160.1"/>
    </source>
</evidence>
<reference evidence="1" key="1">
    <citation type="journal article" date="2014" name="Front. Microbiol.">
        <title>High frequency of phylogenetically diverse reductive dehalogenase-homologous genes in deep subseafloor sedimentary metagenomes.</title>
        <authorList>
            <person name="Kawai M."/>
            <person name="Futagami T."/>
            <person name="Toyoda A."/>
            <person name="Takaki Y."/>
            <person name="Nishi S."/>
            <person name="Hori S."/>
            <person name="Arai W."/>
            <person name="Tsubouchi T."/>
            <person name="Morono Y."/>
            <person name="Uchiyama I."/>
            <person name="Ito T."/>
            <person name="Fujiyama A."/>
            <person name="Inagaki F."/>
            <person name="Takami H."/>
        </authorList>
    </citation>
    <scope>NUCLEOTIDE SEQUENCE</scope>
    <source>
        <strain evidence="1">Expedition CK06-06</strain>
    </source>
</reference>
<protein>
    <submittedName>
        <fullName evidence="1">Uncharacterized protein</fullName>
    </submittedName>
</protein>
<gene>
    <name evidence="1" type="ORF">S01H4_66803</name>
</gene>
<organism evidence="1">
    <name type="scientific">marine sediment metagenome</name>
    <dbReference type="NCBI Taxonomy" id="412755"/>
    <lineage>
        <taxon>unclassified sequences</taxon>
        <taxon>metagenomes</taxon>
        <taxon>ecological metagenomes</taxon>
    </lineage>
</organism>
<dbReference type="AlphaFoldDB" id="X1F3L1"/>
<sequence>NIFYRNISSKFDRYSNDNNSVRIEVIPYYNIELIDERCEDNNIVVIPIDYQLLLDDVLLK</sequence>
<comment type="caution">
    <text evidence="1">The sequence shown here is derived from an EMBL/GenBank/DDBJ whole genome shotgun (WGS) entry which is preliminary data.</text>
</comment>
<accession>X1F3L1</accession>
<feature type="non-terminal residue" evidence="1">
    <location>
        <position position="60"/>
    </location>
</feature>
<dbReference type="EMBL" id="BART01041579">
    <property type="protein sequence ID" value="GAH27160.1"/>
    <property type="molecule type" value="Genomic_DNA"/>
</dbReference>
<proteinExistence type="predicted"/>
<feature type="non-terminal residue" evidence="1">
    <location>
        <position position="1"/>
    </location>
</feature>
<name>X1F3L1_9ZZZZ</name>